<accession>A0A2T5GTI4</accession>
<dbReference type="Proteomes" id="UP000326857">
    <property type="component" value="Unassembled WGS sequence"/>
</dbReference>
<dbReference type="EMBL" id="QAOG01000001">
    <property type="protein sequence ID" value="PTQ62628.1"/>
    <property type="molecule type" value="Genomic_DNA"/>
</dbReference>
<reference evidence="2 4" key="1">
    <citation type="submission" date="2018-04" db="EMBL/GenBank/DDBJ databases">
        <title>Genomic Encyclopedia of Type Strains, Phase III (KMG-III): the genomes of soil and plant-associated and newly described type strains.</title>
        <authorList>
            <person name="Whitman W."/>
        </authorList>
    </citation>
    <scope>NUCLEOTIDE SEQUENCE [LARGE SCALE GENOMIC DNA]</scope>
    <source>
        <strain evidence="2 4">MA101b</strain>
    </source>
</reference>
<dbReference type="EMBL" id="CABVLI010000041">
    <property type="protein sequence ID" value="VVT18663.1"/>
    <property type="molecule type" value="Genomic_DNA"/>
</dbReference>
<dbReference type="AlphaFoldDB" id="A0A2T5GTI4"/>
<protein>
    <submittedName>
        <fullName evidence="2">Uncharacterized protein (TIGR02001 family)</fullName>
    </submittedName>
</protein>
<feature type="chain" id="PRO_5044580811" evidence="1">
    <location>
        <begin position="22"/>
        <end position="285"/>
    </location>
</feature>
<evidence type="ECO:0000313" key="4">
    <source>
        <dbReference type="Proteomes" id="UP000244189"/>
    </source>
</evidence>
<dbReference type="Proteomes" id="UP000244189">
    <property type="component" value="Unassembled WGS sequence"/>
</dbReference>
<dbReference type="NCBIfam" id="TIGR02001">
    <property type="entry name" value="gcw_chp"/>
    <property type="match status" value="1"/>
</dbReference>
<evidence type="ECO:0000313" key="5">
    <source>
        <dbReference type="Proteomes" id="UP000326857"/>
    </source>
</evidence>
<feature type="signal peptide" evidence="1">
    <location>
        <begin position="1"/>
        <end position="21"/>
    </location>
</feature>
<gene>
    <name evidence="2" type="ORF">C8J26_0910</name>
    <name evidence="3" type="ORF">SPHINGO391_460017</name>
</gene>
<accession>A0A5E7ZHR3</accession>
<keyword evidence="1" id="KW-0732">Signal</keyword>
<proteinExistence type="predicted"/>
<reference evidence="3 5" key="2">
    <citation type="submission" date="2019-09" db="EMBL/GenBank/DDBJ databases">
        <authorList>
            <person name="Dittami M. S."/>
        </authorList>
    </citation>
    <scope>NUCLEOTIDE SEQUENCE [LARGE SCALE GENOMIC DNA]</scope>
    <source>
        <strain evidence="3">SPHINGO391</strain>
    </source>
</reference>
<sequence length="285" mass="29289">MRFTTILLGGVALAAATPAFAQDEATAPPKEVTVSGSVGLVSDYRFRGVSQSDENLAVQGGITIAHKSGLYIGTWGSNLAGWGTFGGANMELDLIAGYKLPVGGGGTLDVGATWYMYPGGFDNTDFIEPYAKLSGTAGPVALTAGVAYAPKQQALGPWYANGTSAANGVYDRVNAKDSNLYLWGDVSSGIPNTGLTVKGHVGYSNGNKGLGPFATSVSPTGEYFDWLLGADYVIPSTPLTLGVAYVDTDIGKGESAYLQPSFSRGQDGNGSIANGKVLVSLTAAF</sequence>
<evidence type="ECO:0000256" key="1">
    <source>
        <dbReference type="SAM" id="SignalP"/>
    </source>
</evidence>
<evidence type="ECO:0000313" key="3">
    <source>
        <dbReference type="EMBL" id="VVT18663.1"/>
    </source>
</evidence>
<dbReference type="InterPro" id="IPR010239">
    <property type="entry name" value="CHP02001"/>
</dbReference>
<evidence type="ECO:0000313" key="2">
    <source>
        <dbReference type="EMBL" id="PTQ62628.1"/>
    </source>
</evidence>
<dbReference type="RefSeq" id="WP_056411714.1">
    <property type="nucleotide sequence ID" value="NZ_JAPZPS010000005.1"/>
</dbReference>
<name>A0A2T5GTI4_9SPHN</name>
<keyword evidence="4" id="KW-1185">Reference proteome</keyword>
<organism evidence="2 4">
    <name type="scientific">Sphingomonas aurantiaca</name>
    <dbReference type="NCBI Taxonomy" id="185949"/>
    <lineage>
        <taxon>Bacteria</taxon>
        <taxon>Pseudomonadati</taxon>
        <taxon>Pseudomonadota</taxon>
        <taxon>Alphaproteobacteria</taxon>
        <taxon>Sphingomonadales</taxon>
        <taxon>Sphingomonadaceae</taxon>
        <taxon>Sphingomonas</taxon>
    </lineage>
</organism>
<dbReference type="Pfam" id="PF09694">
    <property type="entry name" value="Gcw_chp"/>
    <property type="match status" value="1"/>
</dbReference>